<comment type="caution">
    <text evidence="3">The sequence shown here is derived from an EMBL/GenBank/DDBJ whole genome shotgun (WGS) entry which is preliminary data.</text>
</comment>
<protein>
    <submittedName>
        <fullName evidence="3">Putative isoflavone-7-O-beta-glucoside 6''-O-malonyltransferase</fullName>
        <ecNumber evidence="3">2.3.1.115</ecNumber>
    </submittedName>
</protein>
<evidence type="ECO:0000313" key="3">
    <source>
        <dbReference type="EMBL" id="PRQ53367.1"/>
    </source>
</evidence>
<organism evidence="3 4">
    <name type="scientific">Rosa chinensis</name>
    <name type="common">China rose</name>
    <dbReference type="NCBI Taxonomy" id="74649"/>
    <lineage>
        <taxon>Eukaryota</taxon>
        <taxon>Viridiplantae</taxon>
        <taxon>Streptophyta</taxon>
        <taxon>Embryophyta</taxon>
        <taxon>Tracheophyta</taxon>
        <taxon>Spermatophyta</taxon>
        <taxon>Magnoliopsida</taxon>
        <taxon>eudicotyledons</taxon>
        <taxon>Gunneridae</taxon>
        <taxon>Pentapetalae</taxon>
        <taxon>rosids</taxon>
        <taxon>fabids</taxon>
        <taxon>Rosales</taxon>
        <taxon>Rosaceae</taxon>
        <taxon>Rosoideae</taxon>
        <taxon>Rosoideae incertae sedis</taxon>
        <taxon>Rosa</taxon>
    </lineage>
</organism>
<dbReference type="OrthoDB" id="1182031at2759"/>
<gene>
    <name evidence="3" type="ORF">RchiOBHm_Chr2g0165741</name>
</gene>
<dbReference type="Pfam" id="PF02458">
    <property type="entry name" value="Transferase"/>
    <property type="match status" value="1"/>
</dbReference>
<dbReference type="Gene3D" id="3.30.559.10">
    <property type="entry name" value="Chloramphenicol acetyltransferase-like domain"/>
    <property type="match status" value="2"/>
</dbReference>
<dbReference type="GO" id="GO:0047164">
    <property type="term" value="F:isoflavone-7-O-beta-glucoside 6''-O-malonyltransferase activity"/>
    <property type="evidence" value="ECO:0007669"/>
    <property type="project" value="UniProtKB-EC"/>
</dbReference>
<keyword evidence="2 3" id="KW-0012">Acyltransferase</keyword>
<dbReference type="OMA" id="VHCSAFT"/>
<keyword evidence="4" id="KW-1185">Reference proteome</keyword>
<dbReference type="EC" id="2.3.1.115" evidence="3"/>
<dbReference type="Proteomes" id="UP000238479">
    <property type="component" value="Chromosome 2"/>
</dbReference>
<keyword evidence="1 3" id="KW-0808">Transferase</keyword>
<name>A0A2P6S3W9_ROSCH</name>
<reference evidence="3 4" key="1">
    <citation type="journal article" date="2018" name="Nat. Genet.">
        <title>The Rosa genome provides new insights in the design of modern roses.</title>
        <authorList>
            <person name="Bendahmane M."/>
        </authorList>
    </citation>
    <scope>NUCLEOTIDE SEQUENCE [LARGE SCALE GENOMIC DNA]</scope>
    <source>
        <strain evidence="4">cv. Old Blush</strain>
    </source>
</reference>
<dbReference type="Gramene" id="PRQ53367">
    <property type="protein sequence ID" value="PRQ53367"/>
    <property type="gene ID" value="RchiOBHm_Chr2g0165741"/>
</dbReference>
<dbReference type="InterPro" id="IPR051504">
    <property type="entry name" value="Plant_metabolite_acyltrans"/>
</dbReference>
<proteinExistence type="predicted"/>
<dbReference type="InterPro" id="IPR023213">
    <property type="entry name" value="CAT-like_dom_sf"/>
</dbReference>
<evidence type="ECO:0000256" key="2">
    <source>
        <dbReference type="ARBA" id="ARBA00023315"/>
    </source>
</evidence>
<accession>A0A2P6S3W9</accession>
<dbReference type="EMBL" id="PDCK01000040">
    <property type="protein sequence ID" value="PRQ53367.1"/>
    <property type="molecule type" value="Genomic_DNA"/>
</dbReference>
<evidence type="ECO:0000313" key="4">
    <source>
        <dbReference type="Proteomes" id="UP000238479"/>
    </source>
</evidence>
<dbReference type="PANTHER" id="PTHR31625">
    <property type="match status" value="1"/>
</dbReference>
<evidence type="ECO:0000256" key="1">
    <source>
        <dbReference type="ARBA" id="ARBA00022679"/>
    </source>
</evidence>
<sequence length="460" mass="50247">MAQPNSVEVVKVCRVTPHQSSRDFAVPEDQYSLPLTFFDLVWLRFPIIQRVFFFETPSCPNSIVSKLKTSLSHTLQHFLPLAGNLTWPQHSPTPVLGYVKGDAVSLTVAEYSNPEDFHHLSGSQFIDAEKYYPLVPQLEASASIALQVTLFPNNGFSLGTVMHHAIMDGKSYTSFIKSWARICKHVAGSGSSCTVSLPELLQPFYDRTVVQDPAGLGELYSSQYLDDHGPNNRSVTPSNFLHFAVDVKPDSIRGTFELTSAKIQALREHVIKTTMASDSSPLHLSTFSLTCAFCWVCSVKAQEIKGGKTALVLAVDARARLDPPIPATYFGNCIVGRVAIAETKGLLGEDGLVVALSAITEALKSLEKNGILNGAESWVSNFIDFSQYERVFSVAGSQRFEVYDTDFGWGRPKRTEVVSIGKTGAFSLSASNNDGGAVEVGLVLKKQYMKAFASLFADAI</sequence>
<dbReference type="AlphaFoldDB" id="A0A2P6S3W9"/>